<name>A0ABY4P2Y3_9PSEU</name>
<evidence type="ECO:0000313" key="1">
    <source>
        <dbReference type="EMBL" id="UQS26643.1"/>
    </source>
</evidence>
<proteinExistence type="predicted"/>
<keyword evidence="1" id="KW-0808">Transferase</keyword>
<gene>
    <name evidence="1" type="ORF">L1857_29495</name>
</gene>
<keyword evidence="1" id="KW-0489">Methyltransferase</keyword>
<keyword evidence="2" id="KW-1185">Reference proteome</keyword>
<dbReference type="Gene3D" id="3.40.50.150">
    <property type="entry name" value="Vaccinia Virus protein VP39"/>
    <property type="match status" value="1"/>
</dbReference>
<dbReference type="Pfam" id="PF04672">
    <property type="entry name" value="Methyltransf_19"/>
    <property type="match status" value="1"/>
</dbReference>
<dbReference type="GO" id="GO:0008168">
    <property type="term" value="F:methyltransferase activity"/>
    <property type="evidence" value="ECO:0007669"/>
    <property type="project" value="UniProtKB-KW"/>
</dbReference>
<dbReference type="InterPro" id="IPR006764">
    <property type="entry name" value="SAM_dep_MeTrfase_SAV2177_type"/>
</dbReference>
<sequence>MTEIVYGPRHTVDRATCGGVYDVQLGGSGLTEHDREAARRMLAEFPPEHRDVPENVARFNRQFLVRSVRYALKSGVRQFLELGCGFPRWGNVHEVAQPGQPDARVVYVDYEQAPVQEYRRLLAGNANTAVVHADLREPEMIFDDRAVRAQLDFSEPVWLGMLCVLSFVQLRDGEDLYDVVRQYTDRLAPGSCFALSLGCGEDLPSEALAPFIALSQVYERDIGTPFVLRNVSQVERFFDGMTLVTPVTYLPDCLPEPGNHVRHTDWAKRTMRGAVARVDTWTSSA</sequence>
<accession>A0ABY4P2Y3</accession>
<dbReference type="Proteomes" id="UP000830158">
    <property type="component" value="Chromosome"/>
</dbReference>
<reference evidence="1" key="1">
    <citation type="submission" date="2022-01" db="EMBL/GenBank/DDBJ databases">
        <title>PSI-footprinting approach for the identification of protein synthesis inhibitor producers.</title>
        <authorList>
            <person name="Handel F."/>
            <person name="Kulik A."/>
            <person name="Wex K.W."/>
            <person name="Berscheid A."/>
            <person name="Saur J.S."/>
            <person name="Winkler A."/>
            <person name="Wibberg D."/>
            <person name="Kalinowski J."/>
            <person name="Broetz-Oesterhelt H."/>
            <person name="Mast Y."/>
        </authorList>
    </citation>
    <scope>NUCLEOTIDE SEQUENCE</scope>
    <source>
        <strain evidence="1">KNN 49.3e</strain>
    </source>
</reference>
<organism evidence="1 2">
    <name type="scientific">Amycolatopsis thermalba</name>
    <dbReference type="NCBI Taxonomy" id="944492"/>
    <lineage>
        <taxon>Bacteria</taxon>
        <taxon>Bacillati</taxon>
        <taxon>Actinomycetota</taxon>
        <taxon>Actinomycetes</taxon>
        <taxon>Pseudonocardiales</taxon>
        <taxon>Pseudonocardiaceae</taxon>
        <taxon>Amycolatopsis</taxon>
    </lineage>
</organism>
<protein>
    <submittedName>
        <fullName evidence="1">SAM-dependent methyltransferase</fullName>
    </submittedName>
</protein>
<dbReference type="EMBL" id="CP091196">
    <property type="protein sequence ID" value="UQS26643.1"/>
    <property type="molecule type" value="Genomic_DNA"/>
</dbReference>
<dbReference type="GO" id="GO:0032259">
    <property type="term" value="P:methylation"/>
    <property type="evidence" value="ECO:0007669"/>
    <property type="project" value="UniProtKB-KW"/>
</dbReference>
<dbReference type="PIRSF" id="PIRSF017393">
    <property type="entry name" value="MTase_SAV2177"/>
    <property type="match status" value="1"/>
</dbReference>
<dbReference type="InterPro" id="IPR029063">
    <property type="entry name" value="SAM-dependent_MTases_sf"/>
</dbReference>
<dbReference type="RefSeq" id="WP_158224396.1">
    <property type="nucleotide sequence ID" value="NZ_CP091196.1"/>
</dbReference>
<evidence type="ECO:0000313" key="2">
    <source>
        <dbReference type="Proteomes" id="UP000830158"/>
    </source>
</evidence>
<dbReference type="SUPFAM" id="SSF53335">
    <property type="entry name" value="S-adenosyl-L-methionine-dependent methyltransferases"/>
    <property type="match status" value="1"/>
</dbReference>